<name>A0AAV4ZE46_9HYPH</name>
<dbReference type="RefSeq" id="WP_066919101.1">
    <property type="nucleotide sequence ID" value="NZ_BPQO01000001.1"/>
</dbReference>
<dbReference type="Proteomes" id="UP001055247">
    <property type="component" value="Unassembled WGS sequence"/>
</dbReference>
<organism evidence="1 2">
    <name type="scientific">Methylobacterium hispanicum</name>
    <dbReference type="NCBI Taxonomy" id="270350"/>
    <lineage>
        <taxon>Bacteria</taxon>
        <taxon>Pseudomonadati</taxon>
        <taxon>Pseudomonadota</taxon>
        <taxon>Alphaproteobacteria</taxon>
        <taxon>Hyphomicrobiales</taxon>
        <taxon>Methylobacteriaceae</taxon>
        <taxon>Methylobacterium</taxon>
    </lineage>
</organism>
<sequence>MDPKTRPRPELGSRLLEGYHIVASRGNAVTTDLVCLDAETDLDALIEADLACLLVPGEIVDLYHGDRFVGRVRG</sequence>
<dbReference type="EMBL" id="BPQO01000001">
    <property type="protein sequence ID" value="GJD86646.1"/>
    <property type="molecule type" value="Genomic_DNA"/>
</dbReference>
<evidence type="ECO:0000313" key="1">
    <source>
        <dbReference type="EMBL" id="GJD86646.1"/>
    </source>
</evidence>
<comment type="caution">
    <text evidence="1">The sequence shown here is derived from an EMBL/GenBank/DDBJ whole genome shotgun (WGS) entry which is preliminary data.</text>
</comment>
<reference evidence="1" key="1">
    <citation type="journal article" date="2016" name="Front. Microbiol.">
        <title>Genome Sequence of the Piezophilic, Mesophilic Sulfate-Reducing Bacterium Desulfovibrio indicus J2T.</title>
        <authorList>
            <person name="Cao J."/>
            <person name="Maignien L."/>
            <person name="Shao Z."/>
            <person name="Alain K."/>
            <person name="Jebbar M."/>
        </authorList>
    </citation>
    <scope>NUCLEOTIDE SEQUENCE</scope>
    <source>
        <strain evidence="1">DSM 16372</strain>
    </source>
</reference>
<dbReference type="AlphaFoldDB" id="A0AAV4ZE46"/>
<reference evidence="1" key="2">
    <citation type="submission" date="2021-08" db="EMBL/GenBank/DDBJ databases">
        <authorList>
            <person name="Tani A."/>
            <person name="Ola A."/>
            <person name="Ogura Y."/>
            <person name="Katsura K."/>
            <person name="Hayashi T."/>
        </authorList>
    </citation>
    <scope>NUCLEOTIDE SEQUENCE</scope>
    <source>
        <strain evidence="1">DSM 16372</strain>
    </source>
</reference>
<gene>
    <name evidence="1" type="ORF">BHAOGJBA_0140</name>
</gene>
<accession>A0AAV4ZE46</accession>
<evidence type="ECO:0000313" key="2">
    <source>
        <dbReference type="Proteomes" id="UP001055247"/>
    </source>
</evidence>
<protein>
    <submittedName>
        <fullName evidence="1">Uncharacterized protein</fullName>
    </submittedName>
</protein>
<proteinExistence type="predicted"/>
<keyword evidence="2" id="KW-1185">Reference proteome</keyword>